<evidence type="ECO:0000313" key="5">
    <source>
        <dbReference type="Proteomes" id="UP000614714"/>
    </source>
</evidence>
<feature type="signal peptide" evidence="2">
    <location>
        <begin position="1"/>
        <end position="18"/>
    </location>
</feature>
<reference evidence="4 5" key="1">
    <citation type="submission" date="2020-12" db="EMBL/GenBank/DDBJ databases">
        <title>Geomonas sp. Red421, isolated from paddy soil.</title>
        <authorList>
            <person name="Xu Z."/>
            <person name="Zhang Z."/>
            <person name="Masuda Y."/>
            <person name="Itoh H."/>
            <person name="Senoo K."/>
        </authorList>
    </citation>
    <scope>NUCLEOTIDE SEQUENCE [LARGE SCALE GENOMIC DNA]</scope>
    <source>
        <strain evidence="4 5">Red421</strain>
    </source>
</reference>
<dbReference type="PANTHER" id="PTHR30373:SF2">
    <property type="entry name" value="UPF0603 PROTEIN YGCG"/>
    <property type="match status" value="1"/>
</dbReference>
<dbReference type="RefSeq" id="WP_199389654.1">
    <property type="nucleotide sequence ID" value="NZ_JAEMHL010000006.1"/>
</dbReference>
<keyword evidence="1" id="KW-1133">Transmembrane helix</keyword>
<dbReference type="InterPro" id="IPR007621">
    <property type="entry name" value="TPM_dom"/>
</dbReference>
<evidence type="ECO:0000313" key="4">
    <source>
        <dbReference type="EMBL" id="MBJ6751171.1"/>
    </source>
</evidence>
<dbReference type="PANTHER" id="PTHR30373">
    <property type="entry name" value="UPF0603 PROTEIN YGCG"/>
    <property type="match status" value="1"/>
</dbReference>
<gene>
    <name evidence="4" type="ORF">JFN91_13180</name>
</gene>
<evidence type="ECO:0000259" key="3">
    <source>
        <dbReference type="Pfam" id="PF04536"/>
    </source>
</evidence>
<dbReference type="EMBL" id="JAEMHL010000006">
    <property type="protein sequence ID" value="MBJ6751171.1"/>
    <property type="molecule type" value="Genomic_DNA"/>
</dbReference>
<feature type="chain" id="PRO_5046463280" evidence="2">
    <location>
        <begin position="19"/>
        <end position="291"/>
    </location>
</feature>
<keyword evidence="1" id="KW-0812">Transmembrane</keyword>
<evidence type="ECO:0000256" key="2">
    <source>
        <dbReference type="SAM" id="SignalP"/>
    </source>
</evidence>
<feature type="domain" description="TPM" evidence="3">
    <location>
        <begin position="29"/>
        <end position="152"/>
    </location>
</feature>
<protein>
    <submittedName>
        <fullName evidence="4">TPM domain-containing protein</fullName>
    </submittedName>
</protein>
<accession>A0ABS0YFU2</accession>
<keyword evidence="2" id="KW-0732">Signal</keyword>
<dbReference type="Proteomes" id="UP000614714">
    <property type="component" value="Unassembled WGS sequence"/>
</dbReference>
<dbReference type="Pfam" id="PF04536">
    <property type="entry name" value="TPM_phosphatase"/>
    <property type="match status" value="1"/>
</dbReference>
<evidence type="ECO:0000256" key="1">
    <source>
        <dbReference type="SAM" id="Phobius"/>
    </source>
</evidence>
<dbReference type="Gene3D" id="3.10.310.50">
    <property type="match status" value="1"/>
</dbReference>
<organism evidence="4 5">
    <name type="scientific">Geomonas anaerohicana</name>
    <dbReference type="NCBI Taxonomy" id="2798583"/>
    <lineage>
        <taxon>Bacteria</taxon>
        <taxon>Pseudomonadati</taxon>
        <taxon>Thermodesulfobacteriota</taxon>
        <taxon>Desulfuromonadia</taxon>
        <taxon>Geobacterales</taxon>
        <taxon>Geobacteraceae</taxon>
        <taxon>Geomonas</taxon>
    </lineage>
</organism>
<feature type="transmembrane region" description="Helical" evidence="1">
    <location>
        <begin position="171"/>
        <end position="188"/>
    </location>
</feature>
<feature type="transmembrane region" description="Helical" evidence="1">
    <location>
        <begin position="219"/>
        <end position="239"/>
    </location>
</feature>
<keyword evidence="5" id="KW-1185">Reference proteome</keyword>
<name>A0ABS0YFU2_9BACT</name>
<sequence length="291" mass="30122">MKKLFLLLTFLLTVQVCAAAEVPPLRSHVNDYASMLSPQMAQQLESELTAFERSDSTQIVILTIPSLEGDVLEQYAIKVVEKWQLGQKGKDNGALLLVVKNDRKIRIEVGRGLEGKLTDLMSGRIIRNEITPAFKRGDFDQGISRGVDAIMATVRGEYQAQATDLRHGKKGAPPILTLLLFVLVASVFLGGISRFLGGVAGAIGLPIAAFISFSGLSMLLLGVLAVVGFLAGLFIAFLFSSGGRGGFMGGPPFFGGFGGGGFGGFGGGGGGGGGFSGGGGDFGGGGASGDW</sequence>
<feature type="transmembrane region" description="Helical" evidence="1">
    <location>
        <begin position="195"/>
        <end position="213"/>
    </location>
</feature>
<comment type="caution">
    <text evidence="4">The sequence shown here is derived from an EMBL/GenBank/DDBJ whole genome shotgun (WGS) entry which is preliminary data.</text>
</comment>
<proteinExistence type="predicted"/>
<keyword evidence="1" id="KW-0472">Membrane</keyword>